<keyword evidence="4" id="KW-1185">Reference proteome</keyword>
<dbReference type="GO" id="GO:0004519">
    <property type="term" value="F:endonuclease activity"/>
    <property type="evidence" value="ECO:0007669"/>
    <property type="project" value="UniProtKB-KW"/>
</dbReference>
<feature type="region of interest" description="Disordered" evidence="1">
    <location>
        <begin position="1"/>
        <end position="22"/>
    </location>
</feature>
<gene>
    <name evidence="3" type="ORF">JQK92_08240</name>
</gene>
<evidence type="ECO:0000259" key="2">
    <source>
        <dbReference type="Pfam" id="PF13930"/>
    </source>
</evidence>
<keyword evidence="3" id="KW-0255">Endonuclease</keyword>
<sequence length="84" mass="8972">MGYPTDDAGHIPGKLLGGSGGKDGVFPQLPGINRGLFRDFEGRVAAYVNRAGSADVDIQFVYGNGGTRPTQIIYDVFQYGKNYG</sequence>
<proteinExistence type="predicted"/>
<feature type="domain" description="Type VII secretion system protein EssD-like" evidence="2">
    <location>
        <begin position="5"/>
        <end position="72"/>
    </location>
</feature>
<evidence type="ECO:0000313" key="3">
    <source>
        <dbReference type="EMBL" id="MBM2766411.1"/>
    </source>
</evidence>
<dbReference type="Proteomes" id="UP000755577">
    <property type="component" value="Unassembled WGS sequence"/>
</dbReference>
<organism evidence="3 4">
    <name type="scientific">Burkholderia anthina</name>
    <dbReference type="NCBI Taxonomy" id="179879"/>
    <lineage>
        <taxon>Bacteria</taxon>
        <taxon>Pseudomonadati</taxon>
        <taxon>Pseudomonadota</taxon>
        <taxon>Betaproteobacteria</taxon>
        <taxon>Burkholderiales</taxon>
        <taxon>Burkholderiaceae</taxon>
        <taxon>Burkholderia</taxon>
        <taxon>Burkholderia cepacia complex</taxon>
    </lineage>
</organism>
<comment type="caution">
    <text evidence="3">The sequence shown here is derived from an EMBL/GenBank/DDBJ whole genome shotgun (WGS) entry which is preliminary data.</text>
</comment>
<name>A0ABS2B0C3_9BURK</name>
<protein>
    <submittedName>
        <fullName evidence="3">DNA/RNA non-specific endonuclease</fullName>
    </submittedName>
</protein>
<reference evidence="3 4" key="1">
    <citation type="submission" date="2021-02" db="EMBL/GenBank/DDBJ databases">
        <title>Draft genome of the type strains Burkholderia anthina DSM16086.</title>
        <authorList>
            <person name="Hertel R."/>
            <person name="Meissner J."/>
            <person name="Poehlein A."/>
            <person name="Daniel R."/>
            <person name="Commichau F.M."/>
        </authorList>
    </citation>
    <scope>NUCLEOTIDE SEQUENCE [LARGE SCALE GENOMIC DNA]</scope>
    <source>
        <strain evidence="3 4">DSM 16086</strain>
    </source>
</reference>
<evidence type="ECO:0000313" key="4">
    <source>
        <dbReference type="Proteomes" id="UP000755577"/>
    </source>
</evidence>
<keyword evidence="3" id="KW-0540">Nuclease</keyword>
<evidence type="ECO:0000256" key="1">
    <source>
        <dbReference type="SAM" id="MobiDB-lite"/>
    </source>
</evidence>
<dbReference type="EMBL" id="JAFCIQ010000004">
    <property type="protein sequence ID" value="MBM2766411.1"/>
    <property type="molecule type" value="Genomic_DNA"/>
</dbReference>
<dbReference type="Pfam" id="PF13930">
    <property type="entry name" value="Endonuclea_NS_2"/>
    <property type="match status" value="1"/>
</dbReference>
<keyword evidence="3" id="KW-0378">Hydrolase</keyword>
<dbReference type="InterPro" id="IPR044927">
    <property type="entry name" value="Endonuclea_NS_2"/>
</dbReference>
<accession>A0ABS2B0C3</accession>